<dbReference type="InterPro" id="IPR044861">
    <property type="entry name" value="IPNS-like_FE2OG_OXY"/>
</dbReference>
<dbReference type="Gene3D" id="2.60.120.330">
    <property type="entry name" value="B-lactam Antibiotic, Isopenicillin N Synthase, Chain"/>
    <property type="match status" value="1"/>
</dbReference>
<dbReference type="Pfam" id="PF03171">
    <property type="entry name" value="2OG-FeII_Oxy"/>
    <property type="match status" value="1"/>
</dbReference>
<keyword evidence="4" id="KW-1185">Reference proteome</keyword>
<keyword evidence="1" id="KW-0408">Iron</keyword>
<evidence type="ECO:0000313" key="4">
    <source>
        <dbReference type="Proteomes" id="UP000789390"/>
    </source>
</evidence>
<dbReference type="EMBL" id="CAKKLH010000068">
    <property type="protein sequence ID" value="CAH0101825.1"/>
    <property type="molecule type" value="Genomic_DNA"/>
</dbReference>
<gene>
    <name evidence="3" type="ORF">DGAL_LOCUS4186</name>
</gene>
<dbReference type="GO" id="GO:0016491">
    <property type="term" value="F:oxidoreductase activity"/>
    <property type="evidence" value="ECO:0007669"/>
    <property type="project" value="UniProtKB-KW"/>
</dbReference>
<sequence>MPEIPVVDLSNLDAHRITNELHQAFSTVGFVYLKNHGIDREKVDNVFKISRDFFQLPENVKQNYPRDKEQFDGYTGRDQEILEDSSVHEIREAYDVTSPTSRYPDDRVPQFRSAICELANSLRQLTNNLLKFMALALGKCLYSLLRLEEDYLCNRHRHIFDGVDKNGTILRSLYYPPFVGDVIVQPGVVRCGEHSDYGTITLLLQDDTGGLEVLSGKEWIAATPIAETVLVNLGDLMQFWTSDRYVATVHRVKIPEIEIGRQSTAARQSIAFFVQPDNGVMISSLMDDDGSISQRQPVESLSYLKLRLSETYKY</sequence>
<evidence type="ECO:0000313" key="3">
    <source>
        <dbReference type="EMBL" id="CAH0101825.1"/>
    </source>
</evidence>
<dbReference type="InterPro" id="IPR005123">
    <property type="entry name" value="Oxoglu/Fe-dep_dioxygenase_dom"/>
</dbReference>
<dbReference type="Proteomes" id="UP000789390">
    <property type="component" value="Unassembled WGS sequence"/>
</dbReference>
<reference evidence="3" key="1">
    <citation type="submission" date="2021-11" db="EMBL/GenBank/DDBJ databases">
        <authorList>
            <person name="Schell T."/>
        </authorList>
    </citation>
    <scope>NUCLEOTIDE SEQUENCE</scope>
    <source>
        <strain evidence="3">M5</strain>
    </source>
</reference>
<accession>A0A8J2RFI6</accession>
<dbReference type="Pfam" id="PF14226">
    <property type="entry name" value="DIOX_N"/>
    <property type="match status" value="1"/>
</dbReference>
<dbReference type="SUPFAM" id="SSF51197">
    <property type="entry name" value="Clavaminate synthase-like"/>
    <property type="match status" value="1"/>
</dbReference>
<comment type="similarity">
    <text evidence="1">Belongs to the iron/ascorbate-dependent oxidoreductase family.</text>
</comment>
<proteinExistence type="inferred from homology"/>
<dbReference type="InterPro" id="IPR026992">
    <property type="entry name" value="DIOX_N"/>
</dbReference>
<keyword evidence="1" id="KW-0560">Oxidoreductase</keyword>
<protein>
    <recommendedName>
        <fullName evidence="2">Fe2OG dioxygenase domain-containing protein</fullName>
    </recommendedName>
</protein>
<organism evidence="3 4">
    <name type="scientific">Daphnia galeata</name>
    <dbReference type="NCBI Taxonomy" id="27404"/>
    <lineage>
        <taxon>Eukaryota</taxon>
        <taxon>Metazoa</taxon>
        <taxon>Ecdysozoa</taxon>
        <taxon>Arthropoda</taxon>
        <taxon>Crustacea</taxon>
        <taxon>Branchiopoda</taxon>
        <taxon>Diplostraca</taxon>
        <taxon>Cladocera</taxon>
        <taxon>Anomopoda</taxon>
        <taxon>Daphniidae</taxon>
        <taxon>Daphnia</taxon>
    </lineage>
</organism>
<comment type="caution">
    <text evidence="3">The sequence shown here is derived from an EMBL/GenBank/DDBJ whole genome shotgun (WGS) entry which is preliminary data.</text>
</comment>
<evidence type="ECO:0000259" key="2">
    <source>
        <dbReference type="PROSITE" id="PS51471"/>
    </source>
</evidence>
<evidence type="ECO:0000256" key="1">
    <source>
        <dbReference type="RuleBase" id="RU003682"/>
    </source>
</evidence>
<dbReference type="PROSITE" id="PS51471">
    <property type="entry name" value="FE2OG_OXY"/>
    <property type="match status" value="1"/>
</dbReference>
<dbReference type="InterPro" id="IPR027443">
    <property type="entry name" value="IPNS-like_sf"/>
</dbReference>
<dbReference type="AlphaFoldDB" id="A0A8J2RFI6"/>
<dbReference type="FunFam" id="2.60.120.330:FF:000038">
    <property type="entry name" value="Si:dkey-10o6.2"/>
    <property type="match status" value="1"/>
</dbReference>
<name>A0A8J2RFI6_9CRUS</name>
<feature type="domain" description="Fe2OG dioxygenase" evidence="2">
    <location>
        <begin position="164"/>
        <end position="276"/>
    </location>
</feature>
<keyword evidence="1" id="KW-0479">Metal-binding</keyword>
<dbReference type="InterPro" id="IPR050231">
    <property type="entry name" value="Iron_ascorbate_oxido_reductase"/>
</dbReference>
<dbReference type="GO" id="GO:0046872">
    <property type="term" value="F:metal ion binding"/>
    <property type="evidence" value="ECO:0007669"/>
    <property type="project" value="UniProtKB-KW"/>
</dbReference>
<dbReference type="PANTHER" id="PTHR47990">
    <property type="entry name" value="2-OXOGLUTARATE (2OG) AND FE(II)-DEPENDENT OXYGENASE SUPERFAMILY PROTEIN-RELATED"/>
    <property type="match status" value="1"/>
</dbReference>
<dbReference type="OrthoDB" id="288590at2759"/>
<dbReference type="PRINTS" id="PR00682">
    <property type="entry name" value="IPNSYNTHASE"/>
</dbReference>